<name>A0A660CHU8_9PSEU</name>
<accession>A0A660CHU8</accession>
<dbReference type="SUPFAM" id="SSF89028">
    <property type="entry name" value="Cobalamin adenosyltransferase-like"/>
    <property type="match status" value="1"/>
</dbReference>
<evidence type="ECO:0000259" key="4">
    <source>
        <dbReference type="Pfam" id="PF01923"/>
    </source>
</evidence>
<dbReference type="Proteomes" id="UP000317303">
    <property type="component" value="Unassembled WGS sequence"/>
</dbReference>
<protein>
    <submittedName>
        <fullName evidence="5">Cob(I)alamin adenosyltransferase</fullName>
    </submittedName>
</protein>
<keyword evidence="1 5" id="KW-0808">Transferase</keyword>
<evidence type="ECO:0000256" key="2">
    <source>
        <dbReference type="ARBA" id="ARBA00022741"/>
    </source>
</evidence>
<gene>
    <name evidence="5" type="ORF">JD82_04828</name>
</gene>
<dbReference type="RefSeq" id="WP_030531192.1">
    <property type="nucleotide sequence ID" value="NZ_JOIJ01000004.1"/>
</dbReference>
<reference evidence="5 6" key="1">
    <citation type="submission" date="2019-07" db="EMBL/GenBank/DDBJ databases">
        <title>R&amp;d 2014.</title>
        <authorList>
            <person name="Klenk H.-P."/>
        </authorList>
    </citation>
    <scope>NUCLEOTIDE SEQUENCE [LARGE SCALE GENOMIC DNA]</scope>
    <source>
        <strain evidence="5 6">DSM 43194</strain>
    </source>
</reference>
<dbReference type="AlphaFoldDB" id="A0A660CHU8"/>
<evidence type="ECO:0000256" key="3">
    <source>
        <dbReference type="ARBA" id="ARBA00022840"/>
    </source>
</evidence>
<keyword evidence="2" id="KW-0547">Nucleotide-binding</keyword>
<dbReference type="GO" id="GO:0016740">
    <property type="term" value="F:transferase activity"/>
    <property type="evidence" value="ECO:0007669"/>
    <property type="project" value="UniProtKB-KW"/>
</dbReference>
<dbReference type="InterPro" id="IPR016030">
    <property type="entry name" value="CblAdoTrfase-like"/>
</dbReference>
<evidence type="ECO:0000313" key="5">
    <source>
        <dbReference type="EMBL" id="TWH22936.1"/>
    </source>
</evidence>
<organism evidence="5 6">
    <name type="scientific">Prauserella rugosa</name>
    <dbReference type="NCBI Taxonomy" id="43354"/>
    <lineage>
        <taxon>Bacteria</taxon>
        <taxon>Bacillati</taxon>
        <taxon>Actinomycetota</taxon>
        <taxon>Actinomycetes</taxon>
        <taxon>Pseudonocardiales</taxon>
        <taxon>Pseudonocardiaceae</taxon>
        <taxon>Prauserella</taxon>
    </lineage>
</organism>
<keyword evidence="6" id="KW-1185">Reference proteome</keyword>
<evidence type="ECO:0000313" key="6">
    <source>
        <dbReference type="Proteomes" id="UP000317303"/>
    </source>
</evidence>
<dbReference type="InterPro" id="IPR036451">
    <property type="entry name" value="CblAdoTrfase-like_sf"/>
</dbReference>
<feature type="domain" description="Cobalamin adenosyltransferase-like" evidence="4">
    <location>
        <begin position="7"/>
        <end position="107"/>
    </location>
</feature>
<keyword evidence="3" id="KW-0067">ATP-binding</keyword>
<dbReference type="Pfam" id="PF01923">
    <property type="entry name" value="Cob_adeno_trans"/>
    <property type="match status" value="1"/>
</dbReference>
<dbReference type="GO" id="GO:0005524">
    <property type="term" value="F:ATP binding"/>
    <property type="evidence" value="ECO:0007669"/>
    <property type="project" value="UniProtKB-KW"/>
</dbReference>
<evidence type="ECO:0000256" key="1">
    <source>
        <dbReference type="ARBA" id="ARBA00022679"/>
    </source>
</evidence>
<sequence>MSAQRDAIDEANAAIGAAVSTLGLPRRLDTVLGEVQRELLDLAEAVDAGRTPARPSAVNRLLAEYSSFEAPSETPTAWDAVSAGYSPAAGLLKLARMVTLRASRSVTGDAAVWLSRLAEALLGAAVHVERRERDLVPFGFCPNAGP</sequence>
<dbReference type="Gene3D" id="1.20.1200.10">
    <property type="entry name" value="Cobalamin adenosyltransferase-like"/>
    <property type="match status" value="1"/>
</dbReference>
<dbReference type="EMBL" id="VLJV01000001">
    <property type="protein sequence ID" value="TWH22936.1"/>
    <property type="molecule type" value="Genomic_DNA"/>
</dbReference>
<proteinExistence type="predicted"/>
<comment type="caution">
    <text evidence="5">The sequence shown here is derived from an EMBL/GenBank/DDBJ whole genome shotgun (WGS) entry which is preliminary data.</text>
</comment>